<evidence type="ECO:0000256" key="6">
    <source>
        <dbReference type="SAM" id="MobiDB-lite"/>
    </source>
</evidence>
<feature type="region of interest" description="Disordered" evidence="6">
    <location>
        <begin position="772"/>
        <end position="831"/>
    </location>
</feature>
<evidence type="ECO:0000259" key="8">
    <source>
        <dbReference type="PROSITE" id="PS50262"/>
    </source>
</evidence>
<reference evidence="9" key="1">
    <citation type="submission" date="2018-10" db="EMBL/GenBank/DDBJ databases">
        <title>Transcriptome assembly of Aceria tosichella (Wheat curl mite) Type 2.</title>
        <authorList>
            <person name="Scully E.D."/>
            <person name="Geib S.M."/>
            <person name="Palmer N.A."/>
            <person name="Gupta A.K."/>
            <person name="Sarath G."/>
            <person name="Tatineni S."/>
        </authorList>
    </citation>
    <scope>NUCLEOTIDE SEQUENCE</scope>
    <source>
        <strain evidence="9">LincolnNE</strain>
    </source>
</reference>
<feature type="region of interest" description="Disordered" evidence="6">
    <location>
        <begin position="854"/>
        <end position="1113"/>
    </location>
</feature>
<proteinExistence type="inferred from homology"/>
<evidence type="ECO:0000256" key="7">
    <source>
        <dbReference type="SAM" id="Phobius"/>
    </source>
</evidence>
<feature type="transmembrane region" description="Helical" evidence="7">
    <location>
        <begin position="504"/>
        <end position="526"/>
    </location>
</feature>
<dbReference type="InterPro" id="IPR019427">
    <property type="entry name" value="7TM_GPCR_serpentine_rcpt_Srw"/>
</dbReference>
<keyword evidence="4 7" id="KW-1133">Transmembrane helix</keyword>
<feature type="compositionally biased region" description="Polar residues" evidence="6">
    <location>
        <begin position="223"/>
        <end position="233"/>
    </location>
</feature>
<name>A0A6G1SR59_9ACAR</name>
<feature type="transmembrane region" description="Helical" evidence="7">
    <location>
        <begin position="440"/>
        <end position="465"/>
    </location>
</feature>
<dbReference type="InterPro" id="IPR053071">
    <property type="entry name" value="GPCR1-related_rcpt"/>
</dbReference>
<evidence type="ECO:0000256" key="4">
    <source>
        <dbReference type="ARBA" id="ARBA00022989"/>
    </source>
</evidence>
<dbReference type="GO" id="GO:0008528">
    <property type="term" value="F:G protein-coupled peptide receptor activity"/>
    <property type="evidence" value="ECO:0007669"/>
    <property type="project" value="InterPro"/>
</dbReference>
<dbReference type="Gene3D" id="1.20.1070.10">
    <property type="entry name" value="Rhodopsin 7-helix transmembrane proteins"/>
    <property type="match status" value="1"/>
</dbReference>
<feature type="compositionally biased region" description="Polar residues" evidence="6">
    <location>
        <begin position="620"/>
        <end position="634"/>
    </location>
</feature>
<feature type="compositionally biased region" description="Basic and acidic residues" evidence="6">
    <location>
        <begin position="639"/>
        <end position="648"/>
    </location>
</feature>
<feature type="compositionally biased region" description="Basic and acidic residues" evidence="6">
    <location>
        <begin position="181"/>
        <end position="206"/>
    </location>
</feature>
<feature type="region of interest" description="Disordered" evidence="6">
    <location>
        <begin position="610"/>
        <end position="693"/>
    </location>
</feature>
<dbReference type="EMBL" id="GGYP01007701">
    <property type="protein sequence ID" value="MDE52472.1"/>
    <property type="molecule type" value="Transcribed_RNA"/>
</dbReference>
<evidence type="ECO:0000256" key="3">
    <source>
        <dbReference type="ARBA" id="ARBA00022692"/>
    </source>
</evidence>
<feature type="region of interest" description="Disordered" evidence="6">
    <location>
        <begin position="117"/>
        <end position="233"/>
    </location>
</feature>
<feature type="transmembrane region" description="Helical" evidence="7">
    <location>
        <begin position="376"/>
        <end position="395"/>
    </location>
</feature>
<feature type="compositionally biased region" description="Polar residues" evidence="6">
    <location>
        <begin position="854"/>
        <end position="863"/>
    </location>
</feature>
<feature type="compositionally biased region" description="Basic and acidic residues" evidence="6">
    <location>
        <begin position="1155"/>
        <end position="1165"/>
    </location>
</feature>
<feature type="compositionally biased region" description="Basic and acidic residues" evidence="6">
    <location>
        <begin position="873"/>
        <end position="888"/>
    </location>
</feature>
<dbReference type="PRINTS" id="PR00237">
    <property type="entry name" value="GPCRRHODOPSN"/>
</dbReference>
<dbReference type="InterPro" id="IPR000276">
    <property type="entry name" value="GPCR_Rhodpsn"/>
</dbReference>
<evidence type="ECO:0000256" key="1">
    <source>
        <dbReference type="ARBA" id="ARBA00004370"/>
    </source>
</evidence>
<feature type="compositionally biased region" description="Polar residues" evidence="6">
    <location>
        <begin position="1011"/>
        <end position="1028"/>
    </location>
</feature>
<feature type="compositionally biased region" description="Low complexity" evidence="6">
    <location>
        <begin position="134"/>
        <end position="146"/>
    </location>
</feature>
<feature type="transmembrane region" description="Helical" evidence="7">
    <location>
        <begin position="293"/>
        <end position="317"/>
    </location>
</feature>
<feature type="compositionally biased region" description="Basic and acidic residues" evidence="6">
    <location>
        <begin position="1062"/>
        <end position="1090"/>
    </location>
</feature>
<dbReference type="GO" id="GO:0016020">
    <property type="term" value="C:membrane"/>
    <property type="evidence" value="ECO:0007669"/>
    <property type="project" value="UniProtKB-SubCell"/>
</dbReference>
<organism evidence="9">
    <name type="scientific">Aceria tosichella</name>
    <name type="common">wheat curl mite</name>
    <dbReference type="NCBI Taxonomy" id="561515"/>
    <lineage>
        <taxon>Eukaryota</taxon>
        <taxon>Metazoa</taxon>
        <taxon>Ecdysozoa</taxon>
        <taxon>Arthropoda</taxon>
        <taxon>Chelicerata</taxon>
        <taxon>Arachnida</taxon>
        <taxon>Acari</taxon>
        <taxon>Acariformes</taxon>
        <taxon>Trombidiformes</taxon>
        <taxon>Prostigmata</taxon>
        <taxon>Eupodina</taxon>
        <taxon>Eriophyoidea</taxon>
        <taxon>Eriophyidae</taxon>
        <taxon>Eriophyinae</taxon>
        <taxon>Aceriini</taxon>
        <taxon>Aceria</taxon>
    </lineage>
</organism>
<feature type="transmembrane region" description="Helical" evidence="7">
    <location>
        <begin position="261"/>
        <end position="281"/>
    </location>
</feature>
<gene>
    <name evidence="9" type="ORF">g.7609</name>
</gene>
<dbReference type="AlphaFoldDB" id="A0A6G1SR59"/>
<keyword evidence="3 7" id="KW-0812">Transmembrane</keyword>
<feature type="region of interest" description="Disordered" evidence="6">
    <location>
        <begin position="1143"/>
        <end position="1173"/>
    </location>
</feature>
<dbReference type="PANTHER" id="PTHR47023:SF1">
    <property type="entry name" value="SEX PEPTIDE RECEPTOR"/>
    <property type="match status" value="1"/>
</dbReference>
<comment type="subcellular location">
    <subcellularLocation>
        <location evidence="1">Membrane</location>
    </subcellularLocation>
</comment>
<dbReference type="PROSITE" id="PS50262">
    <property type="entry name" value="G_PROTEIN_RECEP_F1_2"/>
    <property type="match status" value="1"/>
</dbReference>
<dbReference type="InterPro" id="IPR017452">
    <property type="entry name" value="GPCR_Rhodpsn_7TM"/>
</dbReference>
<dbReference type="SUPFAM" id="SSF81321">
    <property type="entry name" value="Family A G protein-coupled receptor-like"/>
    <property type="match status" value="1"/>
</dbReference>
<feature type="compositionally biased region" description="Polar residues" evidence="6">
    <location>
        <begin position="892"/>
        <end position="924"/>
    </location>
</feature>
<keyword evidence="5 7" id="KW-0472">Membrane</keyword>
<dbReference type="CDD" id="cd14978">
    <property type="entry name" value="7tmA_FMRFamide_R-like"/>
    <property type="match status" value="1"/>
</dbReference>
<protein>
    <recommendedName>
        <fullName evidence="8">G-protein coupled receptors family 1 profile domain-containing protein</fullName>
    </recommendedName>
</protein>
<feature type="compositionally biased region" description="Low complexity" evidence="6">
    <location>
        <begin position="610"/>
        <end position="619"/>
    </location>
</feature>
<evidence type="ECO:0000313" key="9">
    <source>
        <dbReference type="EMBL" id="MDE52472.1"/>
    </source>
</evidence>
<feature type="compositionally biased region" description="Basic and acidic residues" evidence="6">
    <location>
        <begin position="955"/>
        <end position="968"/>
    </location>
</feature>
<sequence>MGELVERNGGEKLIGAHWCGPLSVGADRVSELLRKHERRRPTLLPPLQSLPSPLKKAHVQLVNGLDYRFYFALVLVYFVMLFVDPVHMNTATRPERPDVIVLENGATTFVSSLEEHMITQTEEPQTRPDDLTGSPSATPSPSSLEAPTKERQNSTTNKNAKLAIIFTDIATRDTTNSEQSHTTKQEHEHDQHQQQHHEKQNHDQSENHNQNQHGHSKSHGEHTTTTGNQTQKPIPQHWQVKSLLNVTHDYPLAYSQIICGYVWPFMAALTLFTNLMIVFVLSQQDMRTPTNVVLTAIAIADIIPIVVPVPWFVYLFAMGNEKQVLYPPIICYLYQHSTRSVSEIFYFLSTWLNVLLAIQDYLVACRPKLAQKYCKIRVVIVEIILLTFLAFLLNLPQALKLVFKPVRFYYNGQLTYGCKALQARWFKDWVGEHVALYDDIFTAIIVLFVDGGPAVVLITLTALLIRQLQRQRIQGHLLMEQARTASKRRRERHRQQEYESSARVMIFVLLAFLAVKIPFATTYTLMIIQSRFEIHFVESLLDFQKAITITDLVFVLSYPINFTIFCCCSKKFRHKCVQLLGECNHNTKHTRDRFMSSFNSDSFIGRRLSSLSSGSKGISTTERSGPQRDSTVSFMITEEENRRDKKLSVPETISSMGSTVSPSDRAPSKLGELGPDRADQSQLAPIGGGVGDSASGSGSAVILNVNQHCAMGPNYHHHQPDQSSEASLFNMPPSPQLKSLIENGSLCLECVMRYEQLKSICLTSQTPVQSPSWTAQQQQQQQQQQLLPLPTPPPLTPLLGPTFVNRDNTSSSDSSPALFVLPPAPPPPRSLASLLQERQKLAKGLPQIITTTCESISEQQSDTSDCHEDDENSREKNDEMKKNSERGPEVTAQANQSNTSRPDQVDSIQQEDSKQQIRQTTGEQSNDEPEGGTMPKTSGFGAVDQLGWRTGSRRRHDEQKWQANDVRRSSSRSSDNQVVVLQQRDAWSRASDYDLGSSSAHHHLVRPMEGQTDTISDSSLCDQASGSAGTRPPLPKHDQRQKRRAGDGDDDDSFDGASLGSDEARASSHDEPDRGRRCFVERETSSEHANRRGRKPGGHQADHLSLTPLDERKRSLSLSNSNLTTLPNATGMLADVLVSVLFGGGSASGQQQGNKIKEKEDTEQKKQRKTKHK</sequence>
<evidence type="ECO:0000256" key="5">
    <source>
        <dbReference type="ARBA" id="ARBA00023136"/>
    </source>
</evidence>
<feature type="transmembrane region" description="Helical" evidence="7">
    <location>
        <begin position="65"/>
        <end position="83"/>
    </location>
</feature>
<dbReference type="PANTHER" id="PTHR47023">
    <property type="entry name" value="SEX PEPTIDE RECEPTOR"/>
    <property type="match status" value="1"/>
</dbReference>
<dbReference type="Pfam" id="PF10324">
    <property type="entry name" value="7TM_GPCR_Srw"/>
    <property type="match status" value="1"/>
</dbReference>
<feature type="compositionally biased region" description="Polar residues" evidence="6">
    <location>
        <begin position="651"/>
        <end position="662"/>
    </location>
</feature>
<feature type="compositionally biased region" description="Low complexity" evidence="6">
    <location>
        <begin position="776"/>
        <end position="788"/>
    </location>
</feature>
<evidence type="ECO:0000256" key="2">
    <source>
        <dbReference type="ARBA" id="ARBA00010663"/>
    </source>
</evidence>
<feature type="domain" description="G-protein coupled receptors family 1 profile" evidence="8">
    <location>
        <begin position="273"/>
        <end position="565"/>
    </location>
</feature>
<comment type="similarity">
    <text evidence="2">Belongs to the G-protein coupled receptor 1 family.</text>
</comment>
<accession>A0A6G1SR59</accession>